<dbReference type="Proteomes" id="UP000198287">
    <property type="component" value="Unassembled WGS sequence"/>
</dbReference>
<keyword evidence="3" id="KW-1185">Reference proteome</keyword>
<evidence type="ECO:0000313" key="2">
    <source>
        <dbReference type="EMBL" id="OXA36711.1"/>
    </source>
</evidence>
<reference evidence="2 3" key="1">
    <citation type="submission" date="2015-12" db="EMBL/GenBank/DDBJ databases">
        <title>The genome of Folsomia candida.</title>
        <authorList>
            <person name="Faddeeva A."/>
            <person name="Derks M.F."/>
            <person name="Anvar Y."/>
            <person name="Smit S."/>
            <person name="Van Straalen N."/>
            <person name="Roelofs D."/>
        </authorList>
    </citation>
    <scope>NUCLEOTIDE SEQUENCE [LARGE SCALE GENOMIC DNA]</scope>
    <source>
        <strain evidence="2 3">VU population</strain>
        <tissue evidence="2">Whole body</tissue>
    </source>
</reference>
<keyword evidence="1" id="KW-0732">Signal</keyword>
<gene>
    <name evidence="2" type="ORF">Fcan01_28519</name>
</gene>
<proteinExistence type="predicted"/>
<protein>
    <submittedName>
        <fullName evidence="2">Uncharacterized protein</fullName>
    </submittedName>
</protein>
<sequence>MARMVFRKIIFTLVLRLSCLSCAPLVLEKDGGFVNFDKFNRSEFPTVQTLDPVGVDIFSRGRHVVSKQTNTTVYGDYDSKEVPTLDYVEKTANPGLHPNDQIYTTLLNYITQRGENYGISRDSGKQGGMPIINDGPEEKKVFPRVLGKTTDVNLTGLHCRPVESSSSIIDKALHHILTLGLPPTVVESYVNPKMKNIIIGFVERAFIVDGTHWAAAATVSDLMESMYGGIWGCVIGINPLTMRLMGGRDYIELAFGEVVVIVFKRN</sequence>
<feature type="signal peptide" evidence="1">
    <location>
        <begin position="1"/>
        <end position="22"/>
    </location>
</feature>
<dbReference type="EMBL" id="LNIX01000077">
    <property type="protein sequence ID" value="OXA36711.1"/>
    <property type="molecule type" value="Genomic_DNA"/>
</dbReference>
<accession>A0A226CWG5</accession>
<organism evidence="2 3">
    <name type="scientific">Folsomia candida</name>
    <name type="common">Springtail</name>
    <dbReference type="NCBI Taxonomy" id="158441"/>
    <lineage>
        <taxon>Eukaryota</taxon>
        <taxon>Metazoa</taxon>
        <taxon>Ecdysozoa</taxon>
        <taxon>Arthropoda</taxon>
        <taxon>Hexapoda</taxon>
        <taxon>Collembola</taxon>
        <taxon>Entomobryomorpha</taxon>
        <taxon>Isotomoidea</taxon>
        <taxon>Isotomidae</taxon>
        <taxon>Proisotominae</taxon>
        <taxon>Folsomia</taxon>
    </lineage>
</organism>
<feature type="chain" id="PRO_5012759307" evidence="1">
    <location>
        <begin position="23"/>
        <end position="266"/>
    </location>
</feature>
<evidence type="ECO:0000256" key="1">
    <source>
        <dbReference type="SAM" id="SignalP"/>
    </source>
</evidence>
<comment type="caution">
    <text evidence="2">The sequence shown here is derived from an EMBL/GenBank/DDBJ whole genome shotgun (WGS) entry which is preliminary data.</text>
</comment>
<evidence type="ECO:0000313" key="3">
    <source>
        <dbReference type="Proteomes" id="UP000198287"/>
    </source>
</evidence>
<dbReference type="AlphaFoldDB" id="A0A226CWG5"/>
<name>A0A226CWG5_FOLCA</name>